<evidence type="ECO:0000256" key="6">
    <source>
        <dbReference type="ARBA" id="ARBA00022692"/>
    </source>
</evidence>
<sequence length="511" mass="55912">MRVNSPVTQQEHVLDANTTLMSTTDVNSHITYANSAFIHISGFDETELMGEPHNVVRHPDMPIEAFADMWYTLQQGDSWTGLVKNRRKNGDHYWVRANVTPVYHNNRLTGYISVRNPPTQEEIRQVEPLYEAVQNKQARNIKFHKGLVVRTGVLSILSLFQKLPVSWRLRVAVFASGIIPAALALYGVNAVAIAVIAILLIGGLDVFLQRHIAVPLKTILQQAQQVVSGRKSDHIRFNRVDEIGLLMRVVNQFGLNLHSLVDDVGTQINGMQDVCQQLVDNNEALGRRTEETSMNLQQTAAAIEEITVAVQQSAETATQATHMSESASQSARKGGDIMQETISMMEDISSASRKVVDIIGVIDSIAFQTNILALNAAVEAARAGVQGRGFAVVAAEVRNLAQHSASAAREIKTLIDANMTSVMNGNALVEKAGNHISDIVNEVHQVATMIREISNTTQEQTSALSLINDSIAQIEQMTAGNTDMVEQSMEVAAGLNNQATRLTDAIHVYGK</sequence>
<evidence type="ECO:0000256" key="10">
    <source>
        <dbReference type="ARBA" id="ARBA00029447"/>
    </source>
</evidence>
<dbReference type="InterPro" id="IPR013655">
    <property type="entry name" value="PAS_fold_3"/>
</dbReference>
<evidence type="ECO:0000256" key="3">
    <source>
        <dbReference type="ARBA" id="ARBA00022481"/>
    </source>
</evidence>
<dbReference type="Pfam" id="PF00672">
    <property type="entry name" value="HAMP"/>
    <property type="match status" value="1"/>
</dbReference>
<organism evidence="16 17">
    <name type="scientific">Musicola paradisiaca (strain Ech703)</name>
    <name type="common">Dickeya paradisiaca</name>
    <name type="synonym">Dickeya dadantii</name>
    <dbReference type="NCBI Taxonomy" id="579405"/>
    <lineage>
        <taxon>Bacteria</taxon>
        <taxon>Pseudomonadati</taxon>
        <taxon>Pseudomonadota</taxon>
        <taxon>Gammaproteobacteria</taxon>
        <taxon>Enterobacterales</taxon>
        <taxon>Pectobacteriaceae</taxon>
        <taxon>Musicola</taxon>
    </lineage>
</organism>
<keyword evidence="7 12" id="KW-1133">Transmembrane helix</keyword>
<evidence type="ECO:0000256" key="8">
    <source>
        <dbReference type="ARBA" id="ARBA00023136"/>
    </source>
</evidence>
<evidence type="ECO:0000256" key="1">
    <source>
        <dbReference type="ARBA" id="ARBA00004429"/>
    </source>
</evidence>
<dbReference type="InterPro" id="IPR035965">
    <property type="entry name" value="PAS-like_dom_sf"/>
</dbReference>
<dbReference type="Pfam" id="PF08447">
    <property type="entry name" value="PAS_3"/>
    <property type="match status" value="1"/>
</dbReference>
<keyword evidence="5" id="KW-0997">Cell inner membrane</keyword>
<keyword evidence="9 11" id="KW-0807">Transducer</keyword>
<accession>C6CAU9</accession>
<dbReference type="SMART" id="SM00283">
    <property type="entry name" value="MA"/>
    <property type="match status" value="1"/>
</dbReference>
<dbReference type="PROSITE" id="PS50111">
    <property type="entry name" value="CHEMOTAXIS_TRANSDUC_2"/>
    <property type="match status" value="1"/>
</dbReference>
<dbReference type="GO" id="GO:0004888">
    <property type="term" value="F:transmembrane signaling receptor activity"/>
    <property type="evidence" value="ECO:0007669"/>
    <property type="project" value="InterPro"/>
</dbReference>
<evidence type="ECO:0000259" key="14">
    <source>
        <dbReference type="PROSITE" id="PS50112"/>
    </source>
</evidence>
<dbReference type="NCBIfam" id="TIGR00229">
    <property type="entry name" value="sensory_box"/>
    <property type="match status" value="1"/>
</dbReference>
<dbReference type="PRINTS" id="PR00260">
    <property type="entry name" value="CHEMTRNSDUCR"/>
</dbReference>
<comment type="subcellular location">
    <subcellularLocation>
        <location evidence="1">Cell inner membrane</location>
        <topology evidence="1">Multi-pass membrane protein</topology>
    </subcellularLocation>
</comment>
<dbReference type="InterPro" id="IPR004089">
    <property type="entry name" value="MCPsignal_dom"/>
</dbReference>
<keyword evidence="6 12" id="KW-0812">Transmembrane</keyword>
<evidence type="ECO:0000256" key="9">
    <source>
        <dbReference type="ARBA" id="ARBA00023224"/>
    </source>
</evidence>
<gene>
    <name evidence="16" type="ordered locus">Dd703_0839</name>
</gene>
<evidence type="ECO:0000256" key="5">
    <source>
        <dbReference type="ARBA" id="ARBA00022519"/>
    </source>
</evidence>
<evidence type="ECO:0000256" key="4">
    <source>
        <dbReference type="ARBA" id="ARBA00022500"/>
    </source>
</evidence>
<dbReference type="RefSeq" id="WP_012764467.1">
    <property type="nucleotide sequence ID" value="NC_012880.1"/>
</dbReference>
<dbReference type="EMBL" id="CP001654">
    <property type="protein sequence ID" value="ACS84649.1"/>
    <property type="molecule type" value="Genomic_DNA"/>
</dbReference>
<evidence type="ECO:0000256" key="11">
    <source>
        <dbReference type="PROSITE-ProRule" id="PRU00284"/>
    </source>
</evidence>
<dbReference type="InterPro" id="IPR003660">
    <property type="entry name" value="HAMP_dom"/>
</dbReference>
<dbReference type="SMART" id="SM00091">
    <property type="entry name" value="PAS"/>
    <property type="match status" value="1"/>
</dbReference>
<evidence type="ECO:0000313" key="17">
    <source>
        <dbReference type="Proteomes" id="UP000002734"/>
    </source>
</evidence>
<name>C6CAU9_MUSP7</name>
<dbReference type="FunFam" id="1.10.287.950:FF:000001">
    <property type="entry name" value="Methyl-accepting chemotaxis sensory transducer"/>
    <property type="match status" value="1"/>
</dbReference>
<dbReference type="Gene3D" id="1.10.287.950">
    <property type="entry name" value="Methyl-accepting chemotaxis protein"/>
    <property type="match status" value="1"/>
</dbReference>
<dbReference type="Gene3D" id="3.30.450.20">
    <property type="entry name" value="PAS domain"/>
    <property type="match status" value="1"/>
</dbReference>
<dbReference type="CDD" id="cd11386">
    <property type="entry name" value="MCP_signal"/>
    <property type="match status" value="1"/>
</dbReference>
<feature type="domain" description="PAS" evidence="14">
    <location>
        <begin position="11"/>
        <end position="60"/>
    </location>
</feature>
<reference evidence="16" key="1">
    <citation type="submission" date="2009-06" db="EMBL/GenBank/DDBJ databases">
        <title>Complete sequence of Dickeya dadantii Ech703.</title>
        <authorList>
            <consortium name="US DOE Joint Genome Institute"/>
            <person name="Lucas S."/>
            <person name="Copeland A."/>
            <person name="Lapidus A."/>
            <person name="Glavina del Rio T."/>
            <person name="Dalin E."/>
            <person name="Tice H."/>
            <person name="Bruce D."/>
            <person name="Goodwin L."/>
            <person name="Pitluck S."/>
            <person name="Chertkov O."/>
            <person name="Brettin T."/>
            <person name="Detter J.C."/>
            <person name="Han C."/>
            <person name="Larimer F."/>
            <person name="Land M."/>
            <person name="Hauser L."/>
            <person name="Kyrpides N."/>
            <person name="Mikhailova N."/>
            <person name="Balakrishnan V."/>
            <person name="Glasner J."/>
            <person name="Perna N.T."/>
        </authorList>
    </citation>
    <scope>NUCLEOTIDE SEQUENCE [LARGE SCALE GENOMIC DNA]</scope>
    <source>
        <strain evidence="16">Ech703</strain>
    </source>
</reference>
<dbReference type="FunFam" id="3.30.450.20:FF:000046">
    <property type="entry name" value="Aerotaxis sensor receptor"/>
    <property type="match status" value="1"/>
</dbReference>
<keyword evidence="3" id="KW-0488">Methylation</keyword>
<evidence type="ECO:0000313" key="16">
    <source>
        <dbReference type="EMBL" id="ACS84649.1"/>
    </source>
</evidence>
<keyword evidence="4" id="KW-0145">Chemotaxis</keyword>
<dbReference type="PANTHER" id="PTHR43531">
    <property type="entry name" value="PROTEIN ICFG"/>
    <property type="match status" value="1"/>
</dbReference>
<comment type="similarity">
    <text evidence="10">Belongs to the methyl-accepting chemotaxis (MCP) protein family.</text>
</comment>
<dbReference type="InterPro" id="IPR000014">
    <property type="entry name" value="PAS"/>
</dbReference>
<evidence type="ECO:0000256" key="2">
    <source>
        <dbReference type="ARBA" id="ARBA00022475"/>
    </source>
</evidence>
<dbReference type="CDD" id="cd06225">
    <property type="entry name" value="HAMP"/>
    <property type="match status" value="1"/>
</dbReference>
<evidence type="ECO:0000259" key="15">
    <source>
        <dbReference type="PROSITE" id="PS50885"/>
    </source>
</evidence>
<dbReference type="PROSITE" id="PS50112">
    <property type="entry name" value="PAS"/>
    <property type="match status" value="1"/>
</dbReference>
<dbReference type="Proteomes" id="UP000002734">
    <property type="component" value="Chromosome"/>
</dbReference>
<dbReference type="STRING" id="579405.Dd703_0839"/>
<dbReference type="InterPro" id="IPR001610">
    <property type="entry name" value="PAC"/>
</dbReference>
<dbReference type="InterPro" id="IPR004090">
    <property type="entry name" value="Chemotax_Me-accpt_rcpt"/>
</dbReference>
<keyword evidence="2" id="KW-1003">Cell membrane</keyword>
<dbReference type="InterPro" id="IPR051310">
    <property type="entry name" value="MCP_chemotaxis"/>
</dbReference>
<dbReference type="SUPFAM" id="SSF58104">
    <property type="entry name" value="Methyl-accepting chemotaxis protein (MCP) signaling domain"/>
    <property type="match status" value="1"/>
</dbReference>
<dbReference type="PROSITE" id="PS50885">
    <property type="entry name" value="HAMP"/>
    <property type="match status" value="1"/>
</dbReference>
<feature type="domain" description="Methyl-accepting transducer" evidence="13">
    <location>
        <begin position="267"/>
        <end position="496"/>
    </location>
</feature>
<evidence type="ECO:0000259" key="13">
    <source>
        <dbReference type="PROSITE" id="PS50111"/>
    </source>
</evidence>
<keyword evidence="17" id="KW-1185">Reference proteome</keyword>
<dbReference type="HOGENOM" id="CLU_000445_107_26_6"/>
<feature type="transmembrane region" description="Helical" evidence="12">
    <location>
        <begin position="183"/>
        <end position="208"/>
    </location>
</feature>
<dbReference type="GO" id="GO:0005886">
    <property type="term" value="C:plasma membrane"/>
    <property type="evidence" value="ECO:0007669"/>
    <property type="project" value="UniProtKB-SubCell"/>
</dbReference>
<feature type="domain" description="HAMP" evidence="15">
    <location>
        <begin position="210"/>
        <end position="262"/>
    </location>
</feature>
<dbReference type="PANTHER" id="PTHR43531:SF7">
    <property type="entry name" value="AEROTAXIS RECEPTOR"/>
    <property type="match status" value="1"/>
</dbReference>
<keyword evidence="8 12" id="KW-0472">Membrane</keyword>
<protein>
    <submittedName>
        <fullName evidence="16">Methyl-accepting chemotaxis sensory transducer with Pas/Pac sensor</fullName>
    </submittedName>
</protein>
<dbReference type="SMART" id="SM00304">
    <property type="entry name" value="HAMP"/>
    <property type="match status" value="1"/>
</dbReference>
<dbReference type="GO" id="GO:0052131">
    <property type="term" value="P:positive aerotaxis"/>
    <property type="evidence" value="ECO:0007669"/>
    <property type="project" value="UniProtKB-ARBA"/>
</dbReference>
<dbReference type="AlphaFoldDB" id="C6CAU9"/>
<dbReference type="eggNOG" id="COG0840">
    <property type="taxonomic scope" value="Bacteria"/>
</dbReference>
<dbReference type="GO" id="GO:0007165">
    <property type="term" value="P:signal transduction"/>
    <property type="evidence" value="ECO:0007669"/>
    <property type="project" value="UniProtKB-KW"/>
</dbReference>
<proteinExistence type="inferred from homology"/>
<evidence type="ECO:0000256" key="12">
    <source>
        <dbReference type="SAM" id="Phobius"/>
    </source>
</evidence>
<dbReference type="Pfam" id="PF00015">
    <property type="entry name" value="MCPsignal"/>
    <property type="match status" value="1"/>
</dbReference>
<dbReference type="SMART" id="SM00086">
    <property type="entry name" value="PAC"/>
    <property type="match status" value="1"/>
</dbReference>
<dbReference type="KEGG" id="dda:Dd703_0839"/>
<dbReference type="SUPFAM" id="SSF55785">
    <property type="entry name" value="PYP-like sensor domain (PAS domain)"/>
    <property type="match status" value="1"/>
</dbReference>
<evidence type="ECO:0000256" key="7">
    <source>
        <dbReference type="ARBA" id="ARBA00022989"/>
    </source>
</evidence>
<dbReference type="CDD" id="cd00130">
    <property type="entry name" value="PAS"/>
    <property type="match status" value="1"/>
</dbReference>